<organism evidence="2 3">
    <name type="scientific">Nocardioides agariphilus</name>
    <dbReference type="NCBI Taxonomy" id="433664"/>
    <lineage>
        <taxon>Bacteria</taxon>
        <taxon>Bacillati</taxon>
        <taxon>Actinomycetota</taxon>
        <taxon>Actinomycetes</taxon>
        <taxon>Propionibacteriales</taxon>
        <taxon>Nocardioidaceae</taxon>
        <taxon>Nocardioides</taxon>
    </lineage>
</organism>
<accession>A0A930VSD1</accession>
<dbReference type="AlphaFoldDB" id="A0A930VSD1"/>
<keyword evidence="1" id="KW-1133">Transmembrane helix</keyword>
<feature type="transmembrane region" description="Helical" evidence="1">
    <location>
        <begin position="142"/>
        <end position="164"/>
    </location>
</feature>
<feature type="transmembrane region" description="Helical" evidence="1">
    <location>
        <begin position="6"/>
        <end position="26"/>
    </location>
</feature>
<dbReference type="EMBL" id="JADKPO010000020">
    <property type="protein sequence ID" value="MBF4769045.1"/>
    <property type="molecule type" value="Genomic_DNA"/>
</dbReference>
<feature type="transmembrane region" description="Helical" evidence="1">
    <location>
        <begin position="73"/>
        <end position="97"/>
    </location>
</feature>
<proteinExistence type="predicted"/>
<feature type="transmembrane region" description="Helical" evidence="1">
    <location>
        <begin position="38"/>
        <end position="61"/>
    </location>
</feature>
<keyword evidence="3" id="KW-1185">Reference proteome</keyword>
<sequence length="185" mass="19367">MRVSLLRSAAAGVMLGAAWGVLARVWMRLISTDPEFSWEGTLAIVGMSAVLGLGVGLVHAARQGGRSRWWTLAVVPGLLLFLSPGMLMAPAFVLGGLAWSGRGWVARTVGSLATLASVGLATWVMVEDLSSPLTVGFGLGDIVAFLGGYVLLVLGLALASGLVWRRTRRTPDLVAAEVRLRAATT</sequence>
<evidence type="ECO:0000313" key="3">
    <source>
        <dbReference type="Proteomes" id="UP000660668"/>
    </source>
</evidence>
<gene>
    <name evidence="2" type="ORF">ISU10_14860</name>
</gene>
<evidence type="ECO:0000256" key="1">
    <source>
        <dbReference type="SAM" id="Phobius"/>
    </source>
</evidence>
<dbReference type="Proteomes" id="UP000660668">
    <property type="component" value="Unassembled WGS sequence"/>
</dbReference>
<name>A0A930VSD1_9ACTN</name>
<evidence type="ECO:0000313" key="2">
    <source>
        <dbReference type="EMBL" id="MBF4769045.1"/>
    </source>
</evidence>
<keyword evidence="1" id="KW-0812">Transmembrane</keyword>
<comment type="caution">
    <text evidence="2">The sequence shown here is derived from an EMBL/GenBank/DDBJ whole genome shotgun (WGS) entry which is preliminary data.</text>
</comment>
<keyword evidence="1" id="KW-0472">Membrane</keyword>
<dbReference type="RefSeq" id="WP_194697196.1">
    <property type="nucleotide sequence ID" value="NZ_JADKPO010000020.1"/>
</dbReference>
<reference evidence="2" key="1">
    <citation type="submission" date="2020-11" db="EMBL/GenBank/DDBJ databases">
        <title>Nocardioides cynanchi sp. nov., isolated from soil of rhizosphere of Cynanchum wilfordii.</title>
        <authorList>
            <person name="Lee J.-S."/>
            <person name="Suh M.K."/>
            <person name="Kim J.-S."/>
        </authorList>
    </citation>
    <scope>NUCLEOTIDE SEQUENCE</scope>
    <source>
        <strain evidence="2">KCTC 19276</strain>
    </source>
</reference>
<protein>
    <submittedName>
        <fullName evidence="2">Uncharacterized protein</fullName>
    </submittedName>
</protein>